<sequence length="195" mass="21768">MRKGALLVVAFIISGCAHNFYNAGGKMGDIPRSDCNVNMLLMGARWGKGTRVIDENANVTLRGRTSIWSPIFDYESFDNNTKWKFPGPALPNLFGYINVGGQQGVVTPIYSQHSGNLNSWCIGPIFLPILRRDWADDDYYSYTILGIVQFGSFGVSLPFLHAGTAPRPLYTEGHYEQHKRGQVIESWEGRWAAGF</sequence>
<keyword evidence="3" id="KW-1185">Reference proteome</keyword>
<dbReference type="AlphaFoldDB" id="A0A5S9F3J6"/>
<dbReference type="Proteomes" id="UP000326354">
    <property type="component" value="Chromosome"/>
</dbReference>
<name>A0A5S9F3J6_UABAM</name>
<evidence type="ECO:0000313" key="3">
    <source>
        <dbReference type="Proteomes" id="UP000326354"/>
    </source>
</evidence>
<gene>
    <name evidence="2" type="ORF">UABAM_03117</name>
</gene>
<reference evidence="2 3" key="1">
    <citation type="submission" date="2019-08" db="EMBL/GenBank/DDBJ databases">
        <title>Complete genome sequence of Candidatus Uab amorphum.</title>
        <authorList>
            <person name="Shiratori T."/>
            <person name="Suzuki S."/>
            <person name="Kakizawa Y."/>
            <person name="Ishida K."/>
        </authorList>
    </citation>
    <scope>NUCLEOTIDE SEQUENCE [LARGE SCALE GENOMIC DNA]</scope>
    <source>
        <strain evidence="2 3">SRT547</strain>
    </source>
</reference>
<evidence type="ECO:0008006" key="4">
    <source>
        <dbReference type="Google" id="ProtNLM"/>
    </source>
</evidence>
<protein>
    <recommendedName>
        <fullName evidence="4">Lipoprotein</fullName>
    </recommendedName>
</protein>
<accession>A0A5S9F3J6</accession>
<proteinExistence type="predicted"/>
<dbReference type="EMBL" id="AP019860">
    <property type="protein sequence ID" value="BBM84756.1"/>
    <property type="molecule type" value="Genomic_DNA"/>
</dbReference>
<keyword evidence="1" id="KW-0732">Signal</keyword>
<feature type="signal peptide" evidence="1">
    <location>
        <begin position="1"/>
        <end position="19"/>
    </location>
</feature>
<dbReference type="PROSITE" id="PS51257">
    <property type="entry name" value="PROKAR_LIPOPROTEIN"/>
    <property type="match status" value="1"/>
</dbReference>
<dbReference type="RefSeq" id="WP_151968889.1">
    <property type="nucleotide sequence ID" value="NZ_AP019860.1"/>
</dbReference>
<dbReference type="KEGG" id="uam:UABAM_03117"/>
<evidence type="ECO:0000313" key="2">
    <source>
        <dbReference type="EMBL" id="BBM84756.1"/>
    </source>
</evidence>
<evidence type="ECO:0000256" key="1">
    <source>
        <dbReference type="SAM" id="SignalP"/>
    </source>
</evidence>
<organism evidence="2 3">
    <name type="scientific">Uabimicrobium amorphum</name>
    <dbReference type="NCBI Taxonomy" id="2596890"/>
    <lineage>
        <taxon>Bacteria</taxon>
        <taxon>Pseudomonadati</taxon>
        <taxon>Planctomycetota</taxon>
        <taxon>Candidatus Uabimicrobiia</taxon>
        <taxon>Candidatus Uabimicrobiales</taxon>
        <taxon>Candidatus Uabimicrobiaceae</taxon>
        <taxon>Candidatus Uabimicrobium</taxon>
    </lineage>
</organism>
<feature type="chain" id="PRO_5024922273" description="Lipoprotein" evidence="1">
    <location>
        <begin position="20"/>
        <end position="195"/>
    </location>
</feature>